<dbReference type="AlphaFoldDB" id="A0A4U7AWY5"/>
<keyword evidence="1" id="KW-0812">Transmembrane</keyword>
<evidence type="ECO:0000256" key="1">
    <source>
        <dbReference type="SAM" id="Phobius"/>
    </source>
</evidence>
<proteinExistence type="predicted"/>
<sequence>MSGIHSQILHHIAKRGVAVVESNRNADLQSPNGVAPWAIAVFFLTVALFIFVYASVKYTLGEVVASLAMIEQPKTVIVSELRPVDEDKDDIDATLAKDRLLDEEVTIYKEKPITASIRQTVRHLTSVGGYTARWRGLQISVVYHFLQGVLANILSMVFSLVPVLGPFAYIFGSMLSTVLLARIHMTWTHIMISQPSPHPWYRRIPTGRLYFKTLITPAFIFAISQHLTVILPMMVYFWIGGVDATKALVPFGGPQTFDPAHELGRVVATLATLAFVGIALLLPAGVTLTRVEASLLPDDVETMVNFDRTLGGAAANLVGFGKINFRALYDAAWRSFDKASRIRLVKFYIKYAAIMTVLTMTFTIVFAAEFVFLGGYGSILKQSAGH</sequence>
<protein>
    <submittedName>
        <fullName evidence="2">Uncharacterized protein</fullName>
    </submittedName>
</protein>
<gene>
    <name evidence="2" type="ORF">C1H76_6375</name>
</gene>
<organism evidence="2 3">
    <name type="scientific">Elsinoe australis</name>
    <dbReference type="NCBI Taxonomy" id="40998"/>
    <lineage>
        <taxon>Eukaryota</taxon>
        <taxon>Fungi</taxon>
        <taxon>Dikarya</taxon>
        <taxon>Ascomycota</taxon>
        <taxon>Pezizomycotina</taxon>
        <taxon>Dothideomycetes</taxon>
        <taxon>Dothideomycetidae</taxon>
        <taxon>Myriangiales</taxon>
        <taxon>Elsinoaceae</taxon>
        <taxon>Elsinoe</taxon>
    </lineage>
</organism>
<keyword evidence="1" id="KW-1133">Transmembrane helix</keyword>
<dbReference type="EMBL" id="PTQR01000081">
    <property type="protein sequence ID" value="TKX21301.1"/>
    <property type="molecule type" value="Genomic_DNA"/>
</dbReference>
<keyword evidence="1" id="KW-0472">Membrane</keyword>
<feature type="transmembrane region" description="Helical" evidence="1">
    <location>
        <begin position="266"/>
        <end position="286"/>
    </location>
</feature>
<feature type="transmembrane region" description="Helical" evidence="1">
    <location>
        <begin position="209"/>
        <end position="239"/>
    </location>
</feature>
<name>A0A4U7AWY5_9PEZI</name>
<reference evidence="2 3" key="1">
    <citation type="submission" date="2018-02" db="EMBL/GenBank/DDBJ databases">
        <title>Draft genome sequences of Elsinoe sp., causing black scab on jojoba.</title>
        <authorList>
            <person name="Stodart B."/>
            <person name="Jeffress S."/>
            <person name="Ash G."/>
            <person name="Arun Chinnappa K."/>
        </authorList>
    </citation>
    <scope>NUCLEOTIDE SEQUENCE [LARGE SCALE GENOMIC DNA]</scope>
    <source>
        <strain evidence="2 3">Hillstone_2</strain>
    </source>
</reference>
<feature type="transmembrane region" description="Helical" evidence="1">
    <location>
        <begin position="34"/>
        <end position="56"/>
    </location>
</feature>
<dbReference type="Proteomes" id="UP000308133">
    <property type="component" value="Unassembled WGS sequence"/>
</dbReference>
<feature type="transmembrane region" description="Helical" evidence="1">
    <location>
        <begin position="348"/>
        <end position="373"/>
    </location>
</feature>
<feature type="transmembrane region" description="Helical" evidence="1">
    <location>
        <begin position="141"/>
        <end position="161"/>
    </location>
</feature>
<feature type="transmembrane region" description="Helical" evidence="1">
    <location>
        <begin position="167"/>
        <end position="188"/>
    </location>
</feature>
<accession>A0A4U7AWY5</accession>
<evidence type="ECO:0000313" key="2">
    <source>
        <dbReference type="EMBL" id="TKX21301.1"/>
    </source>
</evidence>
<evidence type="ECO:0000313" key="3">
    <source>
        <dbReference type="Proteomes" id="UP000308133"/>
    </source>
</evidence>
<comment type="caution">
    <text evidence="2">The sequence shown here is derived from an EMBL/GenBank/DDBJ whole genome shotgun (WGS) entry which is preliminary data.</text>
</comment>